<dbReference type="OrthoDB" id="5417572at2"/>
<feature type="chain" id="PRO_5002625841" description="Porin domain-containing protein" evidence="2">
    <location>
        <begin position="24"/>
        <end position="421"/>
    </location>
</feature>
<dbReference type="AlphaFoldDB" id="A0L444"/>
<evidence type="ECO:0008006" key="5">
    <source>
        <dbReference type="Google" id="ProtNLM"/>
    </source>
</evidence>
<evidence type="ECO:0000313" key="3">
    <source>
        <dbReference type="EMBL" id="ABK42737.1"/>
    </source>
</evidence>
<feature type="signal peptide" evidence="2">
    <location>
        <begin position="1"/>
        <end position="23"/>
    </location>
</feature>
<dbReference type="EMBL" id="CP000471">
    <property type="protein sequence ID" value="ABK42737.1"/>
    <property type="molecule type" value="Genomic_DNA"/>
</dbReference>
<dbReference type="SUPFAM" id="SSF56935">
    <property type="entry name" value="Porins"/>
    <property type="match status" value="1"/>
</dbReference>
<dbReference type="KEGG" id="mgm:Mmc1_0210"/>
<sequence>MTKKITVWVSGALFGTIPLPCMAAELPTVAEMWNIVLQQQQQMEQMHRQYQEVMVEQQLQLELLKQQIAQATLLMDQGQGGNTATSSGTSATGWTNRLTIGGQVRVQASSTEHNGTSMSTLEHGSNIKVRLVELDVDAKINKWVKASTQLKYEHDGATAFNVDQATITVGDSERYPMTLTVGKMTLPFGSYASSAIADPLTKELGEIVDAAALVAVKMRGFTADFYLFNGPSQKQGDENSIDQWGGDLSYRYERGVFTAEVALHYVNSVENAGGISTAIAKVDSMTDMENYSAAWGLHGALTWQDTTLLGEYVQLMDAISSSTGSTGWNNSQLKPSAWHGEISYTLPIGGKASNIALSYSGSDGAQAVGLMAQRVALHASVEVIENTAVQMEWSRDHDYDSSEGGSGNSADTTTLRLRVKF</sequence>
<dbReference type="RefSeq" id="WP_011711910.1">
    <property type="nucleotide sequence ID" value="NC_008576.1"/>
</dbReference>
<organism evidence="3 4">
    <name type="scientific">Magnetococcus marinus (strain ATCC BAA-1437 / JCM 17883 / MC-1)</name>
    <dbReference type="NCBI Taxonomy" id="156889"/>
    <lineage>
        <taxon>Bacteria</taxon>
        <taxon>Pseudomonadati</taxon>
        <taxon>Pseudomonadota</taxon>
        <taxon>Magnetococcia</taxon>
        <taxon>Magnetococcales</taxon>
        <taxon>Magnetococcaceae</taxon>
        <taxon>Magnetococcus</taxon>
    </lineage>
</organism>
<keyword evidence="1" id="KW-0175">Coiled coil</keyword>
<protein>
    <recommendedName>
        <fullName evidence="5">Porin domain-containing protein</fullName>
    </recommendedName>
</protein>
<reference evidence="4" key="1">
    <citation type="journal article" date="2009" name="Appl. Environ. Microbiol.">
        <title>Complete genome sequence of the chemolithoautotrophic marine magnetotactic coccus strain MC-1.</title>
        <authorList>
            <person name="Schubbe S."/>
            <person name="Williams T.J."/>
            <person name="Xie G."/>
            <person name="Kiss H.E."/>
            <person name="Brettin T.S."/>
            <person name="Martinez D."/>
            <person name="Ross C.A."/>
            <person name="Schuler D."/>
            <person name="Cox B.L."/>
            <person name="Nealson K.H."/>
            <person name="Bazylinski D.A."/>
        </authorList>
    </citation>
    <scope>NUCLEOTIDE SEQUENCE [LARGE SCALE GENOMIC DNA]</scope>
    <source>
        <strain evidence="4">ATCC BAA-1437 / JCM 17883 / MC-1</strain>
    </source>
</reference>
<proteinExistence type="predicted"/>
<dbReference type="eggNOG" id="COG3203">
    <property type="taxonomic scope" value="Bacteria"/>
</dbReference>
<evidence type="ECO:0000256" key="1">
    <source>
        <dbReference type="SAM" id="Coils"/>
    </source>
</evidence>
<name>A0L444_MAGMM</name>
<evidence type="ECO:0000256" key="2">
    <source>
        <dbReference type="SAM" id="SignalP"/>
    </source>
</evidence>
<keyword evidence="2" id="KW-0732">Signal</keyword>
<evidence type="ECO:0000313" key="4">
    <source>
        <dbReference type="Proteomes" id="UP000002586"/>
    </source>
</evidence>
<dbReference type="NCBIfam" id="NF033652">
    <property type="entry name" value="LbtU_sider_porin"/>
    <property type="match status" value="1"/>
</dbReference>
<dbReference type="InterPro" id="IPR023614">
    <property type="entry name" value="Porin_dom_sf"/>
</dbReference>
<dbReference type="Proteomes" id="UP000002586">
    <property type="component" value="Chromosome"/>
</dbReference>
<keyword evidence="4" id="KW-1185">Reference proteome</keyword>
<accession>A0L444</accession>
<reference evidence="3 4" key="2">
    <citation type="journal article" date="2012" name="Int. J. Syst. Evol. Microbiol.">
        <title>Magnetococcus marinus gen. nov., sp. nov., a marine, magnetotactic bacterium that represents a novel lineage (Magnetococcaceae fam. nov.; Magnetococcales ord. nov.) at the base of the Alphaproteobacteria.</title>
        <authorList>
            <person name="Bazylinski D.A."/>
            <person name="Williams T.J."/>
            <person name="Lefevre C.T."/>
            <person name="Berg R.J."/>
            <person name="Zhang C.L."/>
            <person name="Bowser S.S."/>
            <person name="Dean A.J."/>
            <person name="Beveridge T.J."/>
        </authorList>
    </citation>
    <scope>NUCLEOTIDE SEQUENCE [LARGE SCALE GENOMIC DNA]</scope>
    <source>
        <strain evidence="4">ATCC BAA-1437 / JCM 17883 / MC-1</strain>
    </source>
</reference>
<gene>
    <name evidence="3" type="ordered locus">Mmc1_0210</name>
</gene>
<feature type="coiled-coil region" evidence="1">
    <location>
        <begin position="36"/>
        <end position="74"/>
    </location>
</feature>
<dbReference type="Gene3D" id="2.40.160.10">
    <property type="entry name" value="Porin"/>
    <property type="match status" value="1"/>
</dbReference>
<dbReference type="STRING" id="156889.Mmc1_0210"/>
<dbReference type="HOGENOM" id="CLU_053826_0_0_5"/>